<dbReference type="EMBL" id="JAQIZT010000011">
    <property type="protein sequence ID" value="KAJ6979499.1"/>
    <property type="molecule type" value="Genomic_DNA"/>
</dbReference>
<protein>
    <submittedName>
        <fullName evidence="2">Uncharacterized protein</fullName>
    </submittedName>
</protein>
<proteinExistence type="predicted"/>
<gene>
    <name evidence="1" type="ORF">NC653_027599</name>
    <name evidence="2" type="ORF">NC653_027602</name>
</gene>
<accession>A0AAD6M6S4</accession>
<evidence type="ECO:0000313" key="1">
    <source>
        <dbReference type="EMBL" id="KAJ6979495.1"/>
    </source>
</evidence>
<organism evidence="2 3">
    <name type="scientific">Populus alba x Populus x berolinensis</name>
    <dbReference type="NCBI Taxonomy" id="444605"/>
    <lineage>
        <taxon>Eukaryota</taxon>
        <taxon>Viridiplantae</taxon>
        <taxon>Streptophyta</taxon>
        <taxon>Embryophyta</taxon>
        <taxon>Tracheophyta</taxon>
        <taxon>Spermatophyta</taxon>
        <taxon>Magnoliopsida</taxon>
        <taxon>eudicotyledons</taxon>
        <taxon>Gunneridae</taxon>
        <taxon>Pentapetalae</taxon>
        <taxon>rosids</taxon>
        <taxon>fabids</taxon>
        <taxon>Malpighiales</taxon>
        <taxon>Salicaceae</taxon>
        <taxon>Saliceae</taxon>
        <taxon>Populus</taxon>
    </lineage>
</organism>
<reference evidence="2" key="1">
    <citation type="journal article" date="2023" name="Mol. Ecol. Resour.">
        <title>Chromosome-level genome assembly of a triploid poplar Populus alba 'Berolinensis'.</title>
        <authorList>
            <person name="Chen S."/>
            <person name="Yu Y."/>
            <person name="Wang X."/>
            <person name="Wang S."/>
            <person name="Zhang T."/>
            <person name="Zhou Y."/>
            <person name="He R."/>
            <person name="Meng N."/>
            <person name="Wang Y."/>
            <person name="Liu W."/>
            <person name="Liu Z."/>
            <person name="Liu J."/>
            <person name="Guo Q."/>
            <person name="Huang H."/>
            <person name="Sederoff R.R."/>
            <person name="Wang G."/>
            <person name="Qu G."/>
            <person name="Chen S."/>
        </authorList>
    </citation>
    <scope>NUCLEOTIDE SEQUENCE</scope>
    <source>
        <strain evidence="2">SC-2020</strain>
    </source>
</reference>
<dbReference type="Proteomes" id="UP001164929">
    <property type="component" value="Chromosome 11"/>
</dbReference>
<sequence length="29" mass="3637">MHVQKFISFLKFRLTLHGYQRPIFNSHQY</sequence>
<evidence type="ECO:0000313" key="3">
    <source>
        <dbReference type="Proteomes" id="UP001164929"/>
    </source>
</evidence>
<dbReference type="AlphaFoldDB" id="A0AAD6M6S4"/>
<dbReference type="EMBL" id="JAQIZT010000011">
    <property type="protein sequence ID" value="KAJ6979495.1"/>
    <property type="molecule type" value="Genomic_DNA"/>
</dbReference>
<comment type="caution">
    <text evidence="2">The sequence shown here is derived from an EMBL/GenBank/DDBJ whole genome shotgun (WGS) entry which is preliminary data.</text>
</comment>
<name>A0AAD6M6S4_9ROSI</name>
<keyword evidence="3" id="KW-1185">Reference proteome</keyword>
<evidence type="ECO:0000313" key="2">
    <source>
        <dbReference type="EMBL" id="KAJ6979499.1"/>
    </source>
</evidence>